<dbReference type="Pfam" id="PF12770">
    <property type="entry name" value="CHAT"/>
    <property type="match status" value="1"/>
</dbReference>
<dbReference type="SUPFAM" id="SSF48452">
    <property type="entry name" value="TPR-like"/>
    <property type="match status" value="2"/>
</dbReference>
<proteinExistence type="predicted"/>
<name>A0AAU7VRV7_9MICO</name>
<dbReference type="EMBL" id="CP158357">
    <property type="protein sequence ID" value="XBX76995.1"/>
    <property type="molecule type" value="Genomic_DNA"/>
</dbReference>
<protein>
    <submittedName>
        <fullName evidence="2">CHAT domain-containing protein</fullName>
    </submittedName>
</protein>
<gene>
    <name evidence="2" type="ORF">ABS642_13845</name>
</gene>
<dbReference type="RefSeq" id="WP_350350561.1">
    <property type="nucleotide sequence ID" value="NZ_CP158357.1"/>
</dbReference>
<organism evidence="2">
    <name type="scientific">Microbacterium sp. A8/3-1</name>
    <dbReference type="NCBI Taxonomy" id="3160749"/>
    <lineage>
        <taxon>Bacteria</taxon>
        <taxon>Bacillati</taxon>
        <taxon>Actinomycetota</taxon>
        <taxon>Actinomycetes</taxon>
        <taxon>Micrococcales</taxon>
        <taxon>Microbacteriaceae</taxon>
        <taxon>Microbacterium</taxon>
    </lineage>
</organism>
<evidence type="ECO:0000313" key="2">
    <source>
        <dbReference type="EMBL" id="XBX76995.1"/>
    </source>
</evidence>
<accession>A0AAU7VRV7</accession>
<dbReference type="InterPro" id="IPR011990">
    <property type="entry name" value="TPR-like_helical_dom_sf"/>
</dbReference>
<dbReference type="Gene3D" id="1.25.40.10">
    <property type="entry name" value="Tetratricopeptide repeat domain"/>
    <property type="match status" value="1"/>
</dbReference>
<dbReference type="InterPro" id="IPR024983">
    <property type="entry name" value="CHAT_dom"/>
</dbReference>
<reference evidence="2" key="1">
    <citation type="submission" date="2024-06" db="EMBL/GenBank/DDBJ databases">
        <title>Draft genome sequence of Microbacterium sp. strain A8/3-1, isolated from Oxytropis tragacanthoides Fisch. ex DC. Root nodules in the Altai region of Russia.</title>
        <authorList>
            <person name="Sazanova A."/>
            <person name="Guro P."/>
            <person name="Kuznetsova I."/>
            <person name="Belimov A."/>
            <person name="Safronova V."/>
        </authorList>
    </citation>
    <scope>NUCLEOTIDE SEQUENCE</scope>
    <source>
        <strain evidence="2">A8/3-1</strain>
    </source>
</reference>
<sequence>MPLSASELHRRGVEAANARRFTQARRALDAASARTDDADLRARIDGTIAYVLGQTGEPAAAEQLCRAALARPGLTAETVTVLSGQLGTLLSHAGRLDEAETMLTQAIDALTTVGAETIELANCLMNRSVVRMQRHELDACTADLQRAVAVYEAADAAEPLAEAQHNLGYAALLRGDLVTALTLMTRSRPTLAATSDLAAAISDLDRAEVLRDAGLTTEAETLLEQVAREFGAQRMRQARGEAELHRARSLLRHDPAAAELAARTAVRRFASLDNHGWAARADAVRLEAQQRSRPRNPPDAAEFVRVAKALDRSGFRSEAAGLRLSARRDGTGRMPRLDPAAPTPLKLRAHEVRAARASAAGRDRDALRAAAEGLDLLTAWQRSFGALDLQASVAMHGSDLMFAGLSAAARLGDPEVLFEWSERARHLSQQVAPVRPPHDDDLAGDLAELRMLRAELAGQDWTSDARVRSLRDRVRERQWATTGSGGTRDRLGLAEARAALSPDTAVLSYVFTGTGLLAVVVTASGATVVGLAWKRLRAALDGLRADLDMAALTRGGVMGAVTGRALAARLQLLDAELLAPVRGAAPHAERLVITVPGALGGVPWAMLPGMAGTPFTLATSVSRWLAVHSAARTRAAARKSALAGRGGADLAESWTVGHGAGSSRVAFAAGPRVPRAGEEVRRAADAWPADETRILEGPGATVAAVTALAADVEVLHIAAHGRHAVDNPLFSGFELADGTLFGYDVDLIPRVPATVILSACELGRSSIRWGEEALGMTRVWLHAGADCVIAAPVAVPDADACELLSAVHQGLAQGVPPAVALAAASASTGVRAPFQCHGNGF</sequence>
<evidence type="ECO:0000259" key="1">
    <source>
        <dbReference type="Pfam" id="PF12770"/>
    </source>
</evidence>
<feature type="domain" description="CHAT" evidence="1">
    <location>
        <begin position="570"/>
        <end position="825"/>
    </location>
</feature>
<dbReference type="AlphaFoldDB" id="A0AAU7VRV7"/>